<dbReference type="AlphaFoldDB" id="A0A6A6I2D3"/>
<gene>
    <name evidence="1" type="ORF">BU26DRAFT_608199</name>
</gene>
<sequence>MSAKHPLLVATAIAHGVLGLGHTMKGLDQFKHDSLNQLPAMLRGAVKAGWYEGSVFFAIVGILNYKWSQTGLLDSADKAIAGLLTTLLFAAGANYYRTGDKPTGLLLSLVGVLQAVGAKKAAL</sequence>
<dbReference type="GeneID" id="54589153"/>
<keyword evidence="2" id="KW-1185">Reference proteome</keyword>
<organism evidence="1 2">
    <name type="scientific">Trematosphaeria pertusa</name>
    <dbReference type="NCBI Taxonomy" id="390896"/>
    <lineage>
        <taxon>Eukaryota</taxon>
        <taxon>Fungi</taxon>
        <taxon>Dikarya</taxon>
        <taxon>Ascomycota</taxon>
        <taxon>Pezizomycotina</taxon>
        <taxon>Dothideomycetes</taxon>
        <taxon>Pleosporomycetidae</taxon>
        <taxon>Pleosporales</taxon>
        <taxon>Massarineae</taxon>
        <taxon>Trematosphaeriaceae</taxon>
        <taxon>Trematosphaeria</taxon>
    </lineage>
</organism>
<accession>A0A6A6I2D3</accession>
<dbReference type="EMBL" id="ML987202">
    <property type="protein sequence ID" value="KAF2244634.1"/>
    <property type="molecule type" value="Genomic_DNA"/>
</dbReference>
<dbReference type="RefSeq" id="XP_033679638.1">
    <property type="nucleotide sequence ID" value="XM_033835823.1"/>
</dbReference>
<dbReference type="Proteomes" id="UP000800094">
    <property type="component" value="Unassembled WGS sequence"/>
</dbReference>
<dbReference type="OrthoDB" id="5399817at2759"/>
<evidence type="ECO:0000313" key="1">
    <source>
        <dbReference type="EMBL" id="KAF2244634.1"/>
    </source>
</evidence>
<name>A0A6A6I2D3_9PLEO</name>
<proteinExistence type="predicted"/>
<evidence type="ECO:0000313" key="2">
    <source>
        <dbReference type="Proteomes" id="UP000800094"/>
    </source>
</evidence>
<protein>
    <submittedName>
        <fullName evidence="1">Uncharacterized protein</fullName>
    </submittedName>
</protein>
<reference evidence="1" key="1">
    <citation type="journal article" date="2020" name="Stud. Mycol.">
        <title>101 Dothideomycetes genomes: a test case for predicting lifestyles and emergence of pathogens.</title>
        <authorList>
            <person name="Haridas S."/>
            <person name="Albert R."/>
            <person name="Binder M."/>
            <person name="Bloem J."/>
            <person name="Labutti K."/>
            <person name="Salamov A."/>
            <person name="Andreopoulos B."/>
            <person name="Baker S."/>
            <person name="Barry K."/>
            <person name="Bills G."/>
            <person name="Bluhm B."/>
            <person name="Cannon C."/>
            <person name="Castanera R."/>
            <person name="Culley D."/>
            <person name="Daum C."/>
            <person name="Ezra D."/>
            <person name="Gonzalez J."/>
            <person name="Henrissat B."/>
            <person name="Kuo A."/>
            <person name="Liang C."/>
            <person name="Lipzen A."/>
            <person name="Lutzoni F."/>
            <person name="Magnuson J."/>
            <person name="Mondo S."/>
            <person name="Nolan M."/>
            <person name="Ohm R."/>
            <person name="Pangilinan J."/>
            <person name="Park H.-J."/>
            <person name="Ramirez L."/>
            <person name="Alfaro M."/>
            <person name="Sun H."/>
            <person name="Tritt A."/>
            <person name="Yoshinaga Y."/>
            <person name="Zwiers L.-H."/>
            <person name="Turgeon B."/>
            <person name="Goodwin S."/>
            <person name="Spatafora J."/>
            <person name="Crous P."/>
            <person name="Grigoriev I."/>
        </authorList>
    </citation>
    <scope>NUCLEOTIDE SEQUENCE</scope>
    <source>
        <strain evidence="1">CBS 122368</strain>
    </source>
</reference>